<dbReference type="Gene3D" id="3.30.420.10">
    <property type="entry name" value="Ribonuclease H-like superfamily/Ribonuclease H"/>
    <property type="match status" value="4"/>
</dbReference>
<dbReference type="Pfam" id="PF00665">
    <property type="entry name" value="rve"/>
    <property type="match status" value="1"/>
</dbReference>
<evidence type="ECO:0000256" key="2">
    <source>
        <dbReference type="ARBA" id="ARBA00012180"/>
    </source>
</evidence>
<dbReference type="Pfam" id="PF00607">
    <property type="entry name" value="Gag_p24"/>
    <property type="match status" value="1"/>
</dbReference>
<keyword evidence="7" id="KW-0540">Nuclease</keyword>
<dbReference type="InterPro" id="IPR021109">
    <property type="entry name" value="Peptidase_aspartic_dom_sf"/>
</dbReference>
<dbReference type="GO" id="GO:0008270">
    <property type="term" value="F:zinc ion binding"/>
    <property type="evidence" value="ECO:0007669"/>
    <property type="project" value="UniProtKB-KW"/>
</dbReference>
<evidence type="ECO:0000313" key="32">
    <source>
        <dbReference type="Proteomes" id="UP000269221"/>
    </source>
</evidence>
<dbReference type="SUPFAM" id="SSF47943">
    <property type="entry name" value="Retrovirus capsid protein, N-terminal core domain"/>
    <property type="match status" value="1"/>
</dbReference>
<dbReference type="SUPFAM" id="SSF53098">
    <property type="entry name" value="Ribonuclease H-like"/>
    <property type="match status" value="5"/>
</dbReference>
<evidence type="ECO:0000256" key="19">
    <source>
        <dbReference type="ARBA" id="ARBA00023125"/>
    </source>
</evidence>
<keyword evidence="17" id="KW-0695">RNA-directed DNA polymerase</keyword>
<evidence type="ECO:0000259" key="28">
    <source>
        <dbReference type="PROSITE" id="PS50879"/>
    </source>
</evidence>
<evidence type="ECO:0000256" key="12">
    <source>
        <dbReference type="ARBA" id="ARBA00022801"/>
    </source>
</evidence>
<dbReference type="SUPFAM" id="SSF50630">
    <property type="entry name" value="Acid proteases"/>
    <property type="match status" value="1"/>
</dbReference>
<evidence type="ECO:0000256" key="4">
    <source>
        <dbReference type="ARBA" id="ARBA00018735"/>
    </source>
</evidence>
<feature type="domain" description="RNase H type-1" evidence="28">
    <location>
        <begin position="1690"/>
        <end position="1836"/>
    </location>
</feature>
<feature type="region of interest" description="Disordered" evidence="24">
    <location>
        <begin position="1"/>
        <end position="49"/>
    </location>
</feature>
<dbReference type="InterPro" id="IPR003308">
    <property type="entry name" value="Integrase_Zn-bd_dom_N"/>
</dbReference>
<evidence type="ECO:0000256" key="17">
    <source>
        <dbReference type="ARBA" id="ARBA00022918"/>
    </source>
</evidence>
<evidence type="ECO:0000259" key="25">
    <source>
        <dbReference type="PROSITE" id="PS50175"/>
    </source>
</evidence>
<evidence type="ECO:0000256" key="16">
    <source>
        <dbReference type="ARBA" id="ARBA00022908"/>
    </source>
</evidence>
<evidence type="ECO:0000256" key="14">
    <source>
        <dbReference type="ARBA" id="ARBA00022842"/>
    </source>
</evidence>
<dbReference type="InterPro" id="IPR036397">
    <property type="entry name" value="RNaseH_sf"/>
</dbReference>
<dbReference type="Pfam" id="PF06817">
    <property type="entry name" value="RVT_thumb"/>
    <property type="match status" value="1"/>
</dbReference>
<dbReference type="GO" id="GO:0015074">
    <property type="term" value="P:DNA integration"/>
    <property type="evidence" value="ECO:0007669"/>
    <property type="project" value="UniProtKB-KW"/>
</dbReference>
<dbReference type="STRING" id="333673.A0A3M0K2Y4"/>
<evidence type="ECO:0000256" key="24">
    <source>
        <dbReference type="SAM" id="MobiDB-lite"/>
    </source>
</evidence>
<dbReference type="InterPro" id="IPR002156">
    <property type="entry name" value="RNaseH_domain"/>
</dbReference>
<dbReference type="SUPFAM" id="SSF56672">
    <property type="entry name" value="DNA/RNA polymerases"/>
    <property type="match status" value="1"/>
</dbReference>
<sequence length="2078" mass="232061">MMSPPGQAAALAGTRLPGNQVPQGTGVPAPSNPEVPEQGTRAETAASSCSIPTLAPVTFRNARGGNNRAEYHPFPRATIKEICKAHRIYGRDGPYFRGLLRADLSAEEVVPADLKYLFSCLLNPTEYVLWVTAWKRLLQEALPGLLNHVNTRVDTQGNPLTLDHLAGEGQWAEATDQVVIPVQCLHVVRETALTAFFSMQTQGPAISYSKIRQDQIYPYTPNRPYQTCFRLQLTEGLHLKDDNWNFVSVDNSEEGTWPRVKGKLIVVGDCKHTPKEIEILPGTFDNNPGKFVLWLRCTHPPTFLPKGQTVAQIIPTWEHPEEDNIPTACPVHNITEVKPQVGCELQVGDEAINITGLLHTDMDVTVIPAKHWPSRWALENVAGHVQGIGGMQLAKQSKSVVQIKGPKGQLASLRPFVLDYREPLLGRDLMAQWGVTIDIPDPPQDFWAAVAEERPTHKLNWKTDAPVWVEQWPLSKQKLKALEELVEEQLAKGHIVETTSPWNSPVFVIWKPGKGKWRLLQDLRQINNVIEDMGSLQPGMPTPTMLPQNWKLAVIDIKDCFFHIPLHPDDAPRFAFSVPTVNREAPRKRYHWRVLPQGMKVSPIICQWYVASLLSPVRVAAEKAIIHHYMDDVLVCAPTDDVLSHALDLTINALVVAGFKLQEDKVQRMPPWRYLGLEIGKWTIVPQKLEIKAKIQTLADVHQLCGALNWVRPWLGLTTEDLAPLFNLLKGGEELSSPRELTPEAKEALEKVQHLMSTRQAHRCDPDLPFKFIIMGKLPHLHGVIFQWRNNIKKDQGREDPLLIIEWVFLSHQRSKRMTRPQELVAELIRKARVRIRELAGCDFECIHIPIGLRSGQITKAMLEHLLQENEALQFALDSFTGQISIHRPAHKIFNQDAKFTLNLKDVRSRKPLEALTVFTDASGKSHKSVMTWKDPQTQQWEADVAEVEGSPQVAELAAVVRAFERFPEPFNLVTDSAYVAGVVSRADQAILQEVSNTALFELLSKLVKLVSHREQPFFVMHTRSHTDLPGFIAEGNRRADALAAPAAMAPLPSIFEQAKLSHQLHHQNAPGLVRRFHITREQAKAIVATCPSCNQHALPTLSAGVNPRGLNSCELWQTDVTHIPQFGRSKYVHVSVDTFSGAVFASAHAGEKTLDAIKHLIQAFSFMGIPKELKTDNGPAYRSKEFCSFLQQWGVGHKTGIPHSPTGQAVVERTHREIKKGYKNSPTIFGEQLAKDLESWEPPPGEGQLLQYVDELLIATRTQETCVDWTRFRRKPREPLPMVRDDDVIDEDHEMSITDEDIIKITASEGIPARRVKALELTRQASSFLLSEDFMNKFFRRIKYQGGANAGFTVAQLAGDPPLDSAARQASFLPRGVLTDIKDAARKAMVQIPPAGVTESLFTDVKQGPSEPFASFIDRLTQAVDRQVIDEGVKSHLIRCLAFANANPECKRVISAMPGQPTMAEILEACSKAFASLGVPQEIKTDNGPTYIGKVLDKFLKRWGVHHTFGIPHSPTEPTPPIIRHFSNSTRAKLKENPLVLVRNPETGQIEGPFKLITWGKGYACVSTAVGPKWLAARHVKPYRVQTQAETDPKTGGREVGMQTPEDDCASISMSAVLEAKGGHWLSPQRFLKYQAILVEQDDVEIVVTNIVNPASFLGGSMGEPVIHDCLETIEATYSSRPDLKDTPLEDAETWFTDGSTYVVSGRKHARYAVTTSKEVIESGPLPTNISAQKAEIIALIRALELAKGKEINIYMDSRYAFGVVHAHGAIWKERGLLNSQGKSIKHAQEILRLLDAIQLPEKVAIMHIKAHQKMSSELEEGNMLADREAKEAAKGEVPDKAVEAALIPDGKVSIEGWPEAFPARTAKAQEVTKALLQEIIPPFRVRATISSDRGPHFILKIVQQISHHLGIDWELHTPYHPQSSGQVEKMNHLIKQQTVRLGQEANLPWPQALPLALLRIRTKPRAKEKLSPFEILYGRPYAVQGGTASIQVGEETLHGYMVALNKQLREIEKYVAGTQNRELDGPVHDVQPGDYVYVKSLAEKTLEPQWEGPFRGFLTTFTAIKIKEQKAWIHHS</sequence>
<evidence type="ECO:0000259" key="29">
    <source>
        <dbReference type="PROSITE" id="PS50994"/>
    </source>
</evidence>
<keyword evidence="5" id="KW-0808">Transferase</keyword>
<feature type="domain" description="Integrase-type" evidence="30">
    <location>
        <begin position="1539"/>
        <end position="1586"/>
    </location>
</feature>
<dbReference type="OrthoDB" id="6773263at2759"/>
<dbReference type="InterPro" id="IPR008919">
    <property type="entry name" value="Retrov_capsid_N"/>
</dbReference>
<dbReference type="CDD" id="cd05482">
    <property type="entry name" value="HIV_retropepsin_like"/>
    <property type="match status" value="1"/>
</dbReference>
<dbReference type="InterPro" id="IPR008916">
    <property type="entry name" value="Retrov_capsid_C"/>
</dbReference>
<evidence type="ECO:0000256" key="21">
    <source>
        <dbReference type="ARBA" id="ARBA00023268"/>
    </source>
</evidence>
<evidence type="ECO:0000256" key="6">
    <source>
        <dbReference type="ARBA" id="ARBA00022695"/>
    </source>
</evidence>
<evidence type="ECO:0000256" key="9">
    <source>
        <dbReference type="ARBA" id="ARBA00022750"/>
    </source>
</evidence>
<dbReference type="PROSITE" id="PS50878">
    <property type="entry name" value="RT_POL"/>
    <property type="match status" value="1"/>
</dbReference>
<keyword evidence="20" id="KW-0233">DNA recombination</keyword>
<dbReference type="Pfam" id="PF19317">
    <property type="entry name" value="Gag_p24_C"/>
    <property type="match status" value="1"/>
</dbReference>
<dbReference type="InterPro" id="IPR001037">
    <property type="entry name" value="Integrase_C_retrovir"/>
</dbReference>
<feature type="domain" description="Integrase catalytic" evidence="29">
    <location>
        <begin position="1104"/>
        <end position="1221"/>
    </location>
</feature>
<dbReference type="Gene3D" id="3.10.10.10">
    <property type="entry name" value="HIV Type 1 Reverse Transcriptase, subunit A, domain 1"/>
    <property type="match status" value="1"/>
</dbReference>
<dbReference type="GO" id="GO:0003723">
    <property type="term" value="F:RNA binding"/>
    <property type="evidence" value="ECO:0007669"/>
    <property type="project" value="UniProtKB-KW"/>
</dbReference>
<dbReference type="Gene3D" id="2.40.70.10">
    <property type="entry name" value="Acid Proteases"/>
    <property type="match status" value="1"/>
</dbReference>
<evidence type="ECO:0000256" key="13">
    <source>
        <dbReference type="ARBA" id="ARBA00022833"/>
    </source>
</evidence>
<dbReference type="SUPFAM" id="SSF47353">
    <property type="entry name" value="Retrovirus capsid dimerization domain-like"/>
    <property type="match status" value="1"/>
</dbReference>
<dbReference type="Pfam" id="PF02022">
    <property type="entry name" value="Integrase_Zn"/>
    <property type="match status" value="1"/>
</dbReference>
<evidence type="ECO:0000313" key="31">
    <source>
        <dbReference type="EMBL" id="RMC05590.1"/>
    </source>
</evidence>
<dbReference type="GO" id="GO:0006310">
    <property type="term" value="P:DNA recombination"/>
    <property type="evidence" value="ECO:0007669"/>
    <property type="project" value="UniProtKB-KW"/>
</dbReference>
<evidence type="ECO:0000256" key="7">
    <source>
        <dbReference type="ARBA" id="ARBA00022722"/>
    </source>
</evidence>
<evidence type="ECO:0000256" key="10">
    <source>
        <dbReference type="ARBA" id="ARBA00022759"/>
    </source>
</evidence>
<dbReference type="GO" id="GO:0003964">
    <property type="term" value="F:RNA-directed DNA polymerase activity"/>
    <property type="evidence" value="ECO:0007669"/>
    <property type="project" value="UniProtKB-KW"/>
</dbReference>
<evidence type="ECO:0000256" key="8">
    <source>
        <dbReference type="ARBA" id="ARBA00022723"/>
    </source>
</evidence>
<dbReference type="GO" id="GO:0004190">
    <property type="term" value="F:aspartic-type endopeptidase activity"/>
    <property type="evidence" value="ECO:0007669"/>
    <property type="project" value="UniProtKB-KW"/>
</dbReference>
<feature type="domain" description="Integrase catalytic" evidence="29">
    <location>
        <begin position="1409"/>
        <end position="1516"/>
    </location>
</feature>
<reference evidence="31 32" key="1">
    <citation type="submission" date="2018-07" db="EMBL/GenBank/DDBJ databases">
        <title>A high quality draft genome assembly of the barn swallow (H. rustica rustica).</title>
        <authorList>
            <person name="Formenti G."/>
            <person name="Chiara M."/>
            <person name="Poveda L."/>
            <person name="Francoijs K.-J."/>
            <person name="Bonisoli-Alquati A."/>
            <person name="Canova L."/>
            <person name="Gianfranceschi L."/>
            <person name="Horner D.S."/>
            <person name="Saino N."/>
        </authorList>
    </citation>
    <scope>NUCLEOTIDE SEQUENCE [LARGE SCALE GENOMIC DNA]</scope>
    <source>
        <strain evidence="31">Chelidonia</strain>
        <tissue evidence="31">Blood</tissue>
    </source>
</reference>
<keyword evidence="13" id="KW-0862">Zinc</keyword>
<dbReference type="InterPro" id="IPR001995">
    <property type="entry name" value="Peptidase_A2_cat"/>
</dbReference>
<dbReference type="GO" id="GO:0006508">
    <property type="term" value="P:proteolysis"/>
    <property type="evidence" value="ECO:0007669"/>
    <property type="project" value="InterPro"/>
</dbReference>
<dbReference type="PROSITE" id="PS50994">
    <property type="entry name" value="INTEGRASE"/>
    <property type="match status" value="3"/>
</dbReference>
<dbReference type="PANTHER" id="PTHR41694:SF3">
    <property type="entry name" value="RNA-DIRECTED DNA POLYMERASE-RELATED"/>
    <property type="match status" value="1"/>
</dbReference>
<keyword evidence="15" id="KW-0694">RNA-binding</keyword>
<dbReference type="Gene3D" id="1.10.10.200">
    <property type="match status" value="1"/>
</dbReference>
<protein>
    <recommendedName>
        <fullName evidence="4">Gag-Pol polyprotein</fullName>
        <ecNumber evidence="3">2.7.7.49</ecNumber>
        <ecNumber evidence="2">3.1.26.4</ecNumber>
    </recommendedName>
</protein>
<dbReference type="InterPro" id="IPR017856">
    <property type="entry name" value="Integrase-like_N"/>
</dbReference>
<dbReference type="Pfam" id="PF00077">
    <property type="entry name" value="RVP"/>
    <property type="match status" value="1"/>
</dbReference>
<dbReference type="InterPro" id="IPR018061">
    <property type="entry name" value="Retropepsins"/>
</dbReference>
<dbReference type="Pfam" id="PF00552">
    <property type="entry name" value="IN_DBD_C"/>
    <property type="match status" value="1"/>
</dbReference>
<evidence type="ECO:0000259" key="26">
    <source>
        <dbReference type="PROSITE" id="PS50876"/>
    </source>
</evidence>
<accession>A0A3M0K2Y4</accession>
<dbReference type="Gene3D" id="2.30.30.850">
    <property type="match status" value="1"/>
</dbReference>
<dbReference type="InterPro" id="IPR043502">
    <property type="entry name" value="DNA/RNA_pol_sf"/>
</dbReference>
<dbReference type="GO" id="GO:0003677">
    <property type="term" value="F:DNA binding"/>
    <property type="evidence" value="ECO:0007669"/>
    <property type="project" value="UniProtKB-KW"/>
</dbReference>
<dbReference type="Proteomes" id="UP000269221">
    <property type="component" value="Unassembled WGS sequence"/>
</dbReference>
<keyword evidence="14" id="KW-0460">Magnesium</keyword>
<evidence type="ECO:0000259" key="27">
    <source>
        <dbReference type="PROSITE" id="PS50878"/>
    </source>
</evidence>
<evidence type="ECO:0000259" key="30">
    <source>
        <dbReference type="PROSITE" id="PS51027"/>
    </source>
</evidence>
<dbReference type="InterPro" id="IPR043128">
    <property type="entry name" value="Rev_trsase/Diguanyl_cyclase"/>
</dbReference>
<dbReference type="InterPro" id="IPR000477">
    <property type="entry name" value="RT_dom"/>
</dbReference>
<evidence type="ECO:0000256" key="3">
    <source>
        <dbReference type="ARBA" id="ARBA00012493"/>
    </source>
</evidence>
<comment type="caution">
    <text evidence="31">The sequence shown here is derived from an EMBL/GenBank/DDBJ whole genome shotgun (WGS) entry which is preliminary data.</text>
</comment>
<evidence type="ECO:0000256" key="20">
    <source>
        <dbReference type="ARBA" id="ARBA00023172"/>
    </source>
</evidence>
<dbReference type="InterPro" id="IPR045345">
    <property type="entry name" value="Gag_p24_C"/>
</dbReference>
<keyword evidence="16" id="KW-0229">DNA integration</keyword>
<evidence type="ECO:0000256" key="11">
    <source>
        <dbReference type="ARBA" id="ARBA00022771"/>
    </source>
</evidence>
<feature type="domain" description="Peptidase A2" evidence="25">
    <location>
        <begin position="354"/>
        <end position="429"/>
    </location>
</feature>
<evidence type="ECO:0000256" key="23">
    <source>
        <dbReference type="PROSITE-ProRule" id="PRU00506"/>
    </source>
</evidence>
<keyword evidence="8" id="KW-0479">Metal-binding</keyword>
<gene>
    <name evidence="31" type="ORF">DUI87_17675</name>
</gene>
<proteinExistence type="inferred from homology"/>
<dbReference type="EMBL" id="QRBI01000122">
    <property type="protein sequence ID" value="RMC05590.1"/>
    <property type="molecule type" value="Genomic_DNA"/>
</dbReference>
<evidence type="ECO:0000256" key="18">
    <source>
        <dbReference type="ARBA" id="ARBA00022932"/>
    </source>
</evidence>
<dbReference type="GO" id="GO:0003887">
    <property type="term" value="F:DNA-directed DNA polymerase activity"/>
    <property type="evidence" value="ECO:0007669"/>
    <property type="project" value="UniProtKB-KW"/>
</dbReference>
<dbReference type="EC" id="3.1.26.4" evidence="2"/>
<feature type="domain" description="Integrase catalytic" evidence="29">
    <location>
        <begin position="1862"/>
        <end position="1982"/>
    </location>
</feature>
<keyword evidence="21" id="KW-0511">Multifunctional enzyme</keyword>
<dbReference type="Gene3D" id="3.30.70.270">
    <property type="match status" value="2"/>
</dbReference>
<name>A0A3M0K2Y4_HIRRU</name>
<dbReference type="InterPro" id="IPR001584">
    <property type="entry name" value="Integrase_cat-core"/>
</dbReference>
<dbReference type="InterPro" id="IPR010661">
    <property type="entry name" value="RVT_thumb"/>
</dbReference>
<keyword evidence="18" id="KW-0239">DNA-directed DNA polymerase</keyword>
<keyword evidence="10" id="KW-0255">Endonuclease</keyword>
<dbReference type="Gene3D" id="1.10.375.10">
    <property type="entry name" value="Human Immunodeficiency Virus Type 1 Capsid Protein"/>
    <property type="match status" value="2"/>
</dbReference>
<dbReference type="GO" id="GO:0016032">
    <property type="term" value="P:viral process"/>
    <property type="evidence" value="ECO:0007669"/>
    <property type="project" value="InterPro"/>
</dbReference>
<dbReference type="Gene3D" id="1.10.1200.30">
    <property type="match status" value="1"/>
</dbReference>
<evidence type="ECO:0000256" key="1">
    <source>
        <dbReference type="ARBA" id="ARBA00010879"/>
    </source>
</evidence>
<dbReference type="EC" id="2.7.7.49" evidence="3"/>
<dbReference type="SUPFAM" id="SSF46919">
    <property type="entry name" value="N-terminal Zn binding domain of HIV integrase"/>
    <property type="match status" value="1"/>
</dbReference>
<dbReference type="Pfam" id="PF00075">
    <property type="entry name" value="RNase_H"/>
    <property type="match status" value="2"/>
</dbReference>
<keyword evidence="11 22" id="KW-0863">Zinc-finger</keyword>
<evidence type="ECO:0000256" key="5">
    <source>
        <dbReference type="ARBA" id="ARBA00022679"/>
    </source>
</evidence>
<dbReference type="InterPro" id="IPR040643">
    <property type="entry name" value="MLVIN_C"/>
</dbReference>
<dbReference type="PROSITE" id="PS51027">
    <property type="entry name" value="INTEGRASE_DBD"/>
    <property type="match status" value="1"/>
</dbReference>
<dbReference type="PROSITE" id="PS50175">
    <property type="entry name" value="ASP_PROT_RETROV"/>
    <property type="match status" value="1"/>
</dbReference>
<dbReference type="Gene3D" id="2.30.30.10">
    <property type="entry name" value="Integrase, C-terminal domain superfamily, retroviral"/>
    <property type="match status" value="1"/>
</dbReference>
<keyword evidence="32" id="KW-1185">Reference proteome</keyword>
<dbReference type="CDD" id="cd09273">
    <property type="entry name" value="RNase_HI_RT_Bel"/>
    <property type="match status" value="1"/>
</dbReference>
<dbReference type="PANTHER" id="PTHR41694">
    <property type="entry name" value="ENDOGENOUS RETROVIRUS GROUP K MEMBER POL PROTEIN"/>
    <property type="match status" value="1"/>
</dbReference>
<keyword evidence="19" id="KW-0238">DNA-binding</keyword>
<dbReference type="InterPro" id="IPR012337">
    <property type="entry name" value="RNaseH-like_sf"/>
</dbReference>
<dbReference type="GO" id="GO:0004523">
    <property type="term" value="F:RNA-DNA hybrid ribonuclease activity"/>
    <property type="evidence" value="ECO:0007669"/>
    <property type="project" value="UniProtKB-EC"/>
</dbReference>
<feature type="domain" description="RNase H type-1" evidence="28">
    <location>
        <begin position="912"/>
        <end position="1049"/>
    </location>
</feature>
<dbReference type="PROSITE" id="PS50879">
    <property type="entry name" value="RNASE_H_1"/>
    <property type="match status" value="2"/>
</dbReference>
<evidence type="ECO:0000256" key="15">
    <source>
        <dbReference type="ARBA" id="ARBA00022884"/>
    </source>
</evidence>
<feature type="DNA-binding region" description="Integrase-type" evidence="23">
    <location>
        <begin position="1539"/>
        <end position="1586"/>
    </location>
</feature>
<feature type="domain" description="Integrase-type" evidence="26">
    <location>
        <begin position="1054"/>
        <end position="1095"/>
    </location>
</feature>
<dbReference type="InterPro" id="IPR034170">
    <property type="entry name" value="Retropepsin-like_cat_dom"/>
</dbReference>
<dbReference type="SUPFAM" id="SSF50122">
    <property type="entry name" value="DNA-binding domain of retroviral integrase"/>
    <property type="match status" value="1"/>
</dbReference>
<keyword evidence="12" id="KW-0378">Hydrolase</keyword>
<feature type="domain" description="Reverse transcriptase" evidence="27">
    <location>
        <begin position="490"/>
        <end position="679"/>
    </location>
</feature>
<dbReference type="InterPro" id="IPR036862">
    <property type="entry name" value="Integrase_C_dom_sf_retrovir"/>
</dbReference>
<keyword evidence="9" id="KW-0064">Aspartyl protease</keyword>
<dbReference type="PROSITE" id="PS50876">
    <property type="entry name" value="ZF_INTEGRASE"/>
    <property type="match status" value="1"/>
</dbReference>
<dbReference type="Pfam" id="PF18697">
    <property type="entry name" value="MLVIN_C"/>
    <property type="match status" value="1"/>
</dbReference>
<keyword evidence="6" id="KW-0548">Nucleotidyltransferase</keyword>
<organism evidence="31 32">
    <name type="scientific">Hirundo rustica rustica</name>
    <dbReference type="NCBI Taxonomy" id="333673"/>
    <lineage>
        <taxon>Eukaryota</taxon>
        <taxon>Metazoa</taxon>
        <taxon>Chordata</taxon>
        <taxon>Craniata</taxon>
        <taxon>Vertebrata</taxon>
        <taxon>Euteleostomi</taxon>
        <taxon>Archelosauria</taxon>
        <taxon>Archosauria</taxon>
        <taxon>Dinosauria</taxon>
        <taxon>Saurischia</taxon>
        <taxon>Theropoda</taxon>
        <taxon>Coelurosauria</taxon>
        <taxon>Aves</taxon>
        <taxon>Neognathae</taxon>
        <taxon>Neoaves</taxon>
        <taxon>Telluraves</taxon>
        <taxon>Australaves</taxon>
        <taxon>Passeriformes</taxon>
        <taxon>Sylvioidea</taxon>
        <taxon>Hirundinidae</taxon>
        <taxon>Hirundo</taxon>
    </lineage>
</organism>
<dbReference type="Pfam" id="PF00078">
    <property type="entry name" value="RVT_1"/>
    <property type="match status" value="1"/>
</dbReference>
<keyword evidence="9" id="KW-0645">Protease</keyword>
<comment type="similarity">
    <text evidence="1">Belongs to the beta type-B retroviral polymerase family. HERV class-II K(HML-2) pol subfamily.</text>
</comment>
<evidence type="ECO:0000256" key="22">
    <source>
        <dbReference type="PROSITE-ProRule" id="PRU00450"/>
    </source>
</evidence>